<dbReference type="Gene3D" id="3.40.462.20">
    <property type="match status" value="1"/>
</dbReference>
<dbReference type="SUPFAM" id="SSF56176">
    <property type="entry name" value="FAD-binding/transporter-associated domain-like"/>
    <property type="match status" value="1"/>
</dbReference>
<dbReference type="InterPro" id="IPR016169">
    <property type="entry name" value="FAD-bd_PCMH_sub2"/>
</dbReference>
<proteinExistence type="inferred from homology"/>
<keyword evidence="3" id="KW-0285">Flavoprotein</keyword>
<dbReference type="Gene3D" id="3.30.465.10">
    <property type="match status" value="1"/>
</dbReference>
<keyword evidence="4" id="KW-0274">FAD</keyword>
<gene>
    <name evidence="8" type="ORF">HGRIS_013391</name>
</gene>
<evidence type="ECO:0000256" key="2">
    <source>
        <dbReference type="ARBA" id="ARBA00005466"/>
    </source>
</evidence>
<evidence type="ECO:0000313" key="8">
    <source>
        <dbReference type="EMBL" id="KAL0947269.1"/>
    </source>
</evidence>
<keyword evidence="6" id="KW-0732">Signal</keyword>
<dbReference type="PANTHER" id="PTHR42973:SF39">
    <property type="entry name" value="FAD-BINDING PCMH-TYPE DOMAIN-CONTAINING PROTEIN"/>
    <property type="match status" value="1"/>
</dbReference>
<evidence type="ECO:0000256" key="3">
    <source>
        <dbReference type="ARBA" id="ARBA00022630"/>
    </source>
</evidence>
<name>A0ABR3IV99_9AGAR</name>
<dbReference type="PROSITE" id="PS51387">
    <property type="entry name" value="FAD_PCMH"/>
    <property type="match status" value="1"/>
</dbReference>
<comment type="similarity">
    <text evidence="2">Belongs to the oxygen-dependent FAD-linked oxidoreductase family.</text>
</comment>
<evidence type="ECO:0000256" key="1">
    <source>
        <dbReference type="ARBA" id="ARBA00001974"/>
    </source>
</evidence>
<feature type="signal peptide" evidence="6">
    <location>
        <begin position="1"/>
        <end position="21"/>
    </location>
</feature>
<feature type="domain" description="FAD-binding PCMH-type" evidence="7">
    <location>
        <begin position="60"/>
        <end position="232"/>
    </location>
</feature>
<comment type="cofactor">
    <cofactor evidence="1">
        <name>FAD</name>
        <dbReference type="ChEBI" id="CHEBI:57692"/>
    </cofactor>
</comment>
<protein>
    <recommendedName>
        <fullName evidence="7">FAD-binding PCMH-type domain-containing protein</fullName>
    </recommendedName>
</protein>
<evidence type="ECO:0000256" key="5">
    <source>
        <dbReference type="ARBA" id="ARBA00023002"/>
    </source>
</evidence>
<keyword evidence="5" id="KW-0560">Oxidoreductase</keyword>
<evidence type="ECO:0000256" key="6">
    <source>
        <dbReference type="SAM" id="SignalP"/>
    </source>
</evidence>
<keyword evidence="9" id="KW-1185">Reference proteome</keyword>
<dbReference type="InterPro" id="IPR006094">
    <property type="entry name" value="Oxid_FAD_bind_N"/>
</dbReference>
<dbReference type="EMBL" id="JASNQZ010000015">
    <property type="protein sequence ID" value="KAL0947269.1"/>
    <property type="molecule type" value="Genomic_DNA"/>
</dbReference>
<feature type="chain" id="PRO_5045048106" description="FAD-binding PCMH-type domain-containing protein" evidence="6">
    <location>
        <begin position="22"/>
        <end position="395"/>
    </location>
</feature>
<dbReference type="Gene3D" id="3.30.43.10">
    <property type="entry name" value="Uridine Diphospho-n-acetylenolpyruvylglucosamine Reductase, domain 2"/>
    <property type="match status" value="1"/>
</dbReference>
<reference evidence="9" key="1">
    <citation type="submission" date="2024-06" db="EMBL/GenBank/DDBJ databases">
        <title>Multi-omics analyses provide insights into the biosynthesis of the anticancer antibiotic pleurotin in Hohenbuehelia grisea.</title>
        <authorList>
            <person name="Weaver J.A."/>
            <person name="Alberti F."/>
        </authorList>
    </citation>
    <scope>NUCLEOTIDE SEQUENCE [LARGE SCALE GENOMIC DNA]</scope>
    <source>
        <strain evidence="9">T-177</strain>
    </source>
</reference>
<dbReference type="InterPro" id="IPR036318">
    <property type="entry name" value="FAD-bd_PCMH-like_sf"/>
</dbReference>
<evidence type="ECO:0000259" key="7">
    <source>
        <dbReference type="PROSITE" id="PS51387"/>
    </source>
</evidence>
<sequence length="395" mass="41277">MKQSLILTILVTLTSFQRASAIPFQVRADLDSCLNSAGLTSIYPSSSGYASAAQAYNLRFQYSPAALVYPTSENAVAAAVKCAGSLNVPVSARSGGHSYAAYGLGGQDGALVVDLSKLKAITINSDQTATIQTGNRLGDVALTLYNNGGRAMPHGTSPEVGVGGHLGCGGFGLDSRMWGLFLDQALSARVVLSNGTIVAASPSENSDLFWAIRGAAPSFGIVTEYKFKTYPAPSSNIIFSYSYWSTPQATASSIFSAFQTFAQTSAPPTLGIQAILASAGAPGQLYVSLTGVFYGTKSDFNNAINPLLTKIPKPQGTSVVTYGWLDSLVQLGGQSLNTSTTPDGTDTFFAKSLMVPQEAPMTSAAIQSFFNYLGNQGTSSDTVSLTTLYSMHCEP</sequence>
<dbReference type="InterPro" id="IPR050416">
    <property type="entry name" value="FAD-linked_Oxidoreductase"/>
</dbReference>
<evidence type="ECO:0000256" key="4">
    <source>
        <dbReference type="ARBA" id="ARBA00022827"/>
    </source>
</evidence>
<dbReference type="PANTHER" id="PTHR42973">
    <property type="entry name" value="BINDING OXIDOREDUCTASE, PUTATIVE (AFU_ORTHOLOGUE AFUA_1G17690)-RELATED"/>
    <property type="match status" value="1"/>
</dbReference>
<comment type="caution">
    <text evidence="8">The sequence shown here is derived from an EMBL/GenBank/DDBJ whole genome shotgun (WGS) entry which is preliminary data.</text>
</comment>
<dbReference type="InterPro" id="IPR016167">
    <property type="entry name" value="FAD-bd_PCMH_sub1"/>
</dbReference>
<dbReference type="Pfam" id="PF01565">
    <property type="entry name" value="FAD_binding_4"/>
    <property type="match status" value="1"/>
</dbReference>
<evidence type="ECO:0000313" key="9">
    <source>
        <dbReference type="Proteomes" id="UP001556367"/>
    </source>
</evidence>
<accession>A0ABR3IV99</accession>
<organism evidence="8 9">
    <name type="scientific">Hohenbuehelia grisea</name>
    <dbReference type="NCBI Taxonomy" id="104357"/>
    <lineage>
        <taxon>Eukaryota</taxon>
        <taxon>Fungi</taxon>
        <taxon>Dikarya</taxon>
        <taxon>Basidiomycota</taxon>
        <taxon>Agaricomycotina</taxon>
        <taxon>Agaricomycetes</taxon>
        <taxon>Agaricomycetidae</taxon>
        <taxon>Agaricales</taxon>
        <taxon>Pleurotineae</taxon>
        <taxon>Pleurotaceae</taxon>
        <taxon>Hohenbuehelia</taxon>
    </lineage>
</organism>
<dbReference type="Proteomes" id="UP001556367">
    <property type="component" value="Unassembled WGS sequence"/>
</dbReference>
<dbReference type="InterPro" id="IPR016166">
    <property type="entry name" value="FAD-bd_PCMH"/>
</dbReference>